<dbReference type="UniPathway" id="UPA00143"/>
<evidence type="ECO:0000256" key="15">
    <source>
        <dbReference type="PROSITE-ProRule" id="PRU00175"/>
    </source>
</evidence>
<feature type="region of interest" description="Disordered" evidence="16">
    <location>
        <begin position="360"/>
        <end position="447"/>
    </location>
</feature>
<protein>
    <recommendedName>
        <fullName evidence="5">RING-type E3 ubiquitin transferase</fullName>
        <ecNumber evidence="5">2.3.2.27</ecNumber>
    </recommendedName>
</protein>
<comment type="caution">
    <text evidence="19">The sequence shown here is derived from an EMBL/GenBank/DDBJ whole genome shotgun (WGS) entry which is preliminary data.</text>
</comment>
<dbReference type="GO" id="GO:0043161">
    <property type="term" value="P:proteasome-mediated ubiquitin-dependent protein catabolic process"/>
    <property type="evidence" value="ECO:0007669"/>
    <property type="project" value="TreeGrafter"/>
</dbReference>
<dbReference type="InterPro" id="IPR024766">
    <property type="entry name" value="Znf_RING_H2"/>
</dbReference>
<dbReference type="AlphaFoldDB" id="A0A4T0NJA0"/>
<dbReference type="PANTHER" id="PTHR22763:SF184">
    <property type="entry name" value="E3 UBIQUITIN-PROTEIN LIGASE SYNOVIOLIN"/>
    <property type="match status" value="1"/>
</dbReference>
<keyword evidence="10" id="KW-0833">Ubl conjugation pathway</keyword>
<dbReference type="Proteomes" id="UP000307169">
    <property type="component" value="Unassembled WGS sequence"/>
</dbReference>
<feature type="region of interest" description="Disordered" evidence="16">
    <location>
        <begin position="506"/>
        <end position="525"/>
    </location>
</feature>
<dbReference type="GO" id="GO:0016567">
    <property type="term" value="P:protein ubiquitination"/>
    <property type="evidence" value="ECO:0007669"/>
    <property type="project" value="UniProtKB-UniPathway"/>
</dbReference>
<dbReference type="InterPro" id="IPR001841">
    <property type="entry name" value="Znf_RING"/>
</dbReference>
<evidence type="ECO:0000313" key="20">
    <source>
        <dbReference type="Proteomes" id="UP000307169"/>
    </source>
</evidence>
<feature type="domain" description="RING-type" evidence="18">
    <location>
        <begin position="292"/>
        <end position="342"/>
    </location>
</feature>
<feature type="region of interest" description="Disordered" evidence="16">
    <location>
        <begin position="546"/>
        <end position="583"/>
    </location>
</feature>
<organism evidence="19 20">
    <name type="scientific">Wallemia mellicola</name>
    <dbReference type="NCBI Taxonomy" id="1708541"/>
    <lineage>
        <taxon>Eukaryota</taxon>
        <taxon>Fungi</taxon>
        <taxon>Dikarya</taxon>
        <taxon>Basidiomycota</taxon>
        <taxon>Wallemiomycotina</taxon>
        <taxon>Wallemiomycetes</taxon>
        <taxon>Wallemiales</taxon>
        <taxon>Wallemiaceae</taxon>
        <taxon>Wallemia</taxon>
    </lineage>
</organism>
<keyword evidence="6" id="KW-0808">Transferase</keyword>
<feature type="compositionally biased region" description="Basic and acidic residues" evidence="16">
    <location>
        <begin position="554"/>
        <end position="564"/>
    </location>
</feature>
<evidence type="ECO:0000256" key="6">
    <source>
        <dbReference type="ARBA" id="ARBA00022679"/>
    </source>
</evidence>
<evidence type="ECO:0000259" key="18">
    <source>
        <dbReference type="PROSITE" id="PS50089"/>
    </source>
</evidence>
<dbReference type="GO" id="GO:0005789">
    <property type="term" value="C:endoplasmic reticulum membrane"/>
    <property type="evidence" value="ECO:0007669"/>
    <property type="project" value="UniProtKB-SubCell"/>
</dbReference>
<evidence type="ECO:0000256" key="8">
    <source>
        <dbReference type="ARBA" id="ARBA00022723"/>
    </source>
</evidence>
<evidence type="ECO:0000256" key="11">
    <source>
        <dbReference type="ARBA" id="ARBA00022824"/>
    </source>
</evidence>
<keyword evidence="14 17" id="KW-0472">Membrane</keyword>
<dbReference type="EC" id="2.3.2.27" evidence="5"/>
<evidence type="ECO:0000256" key="4">
    <source>
        <dbReference type="ARBA" id="ARBA00010089"/>
    </source>
</evidence>
<keyword evidence="7 17" id="KW-0812">Transmembrane</keyword>
<evidence type="ECO:0000256" key="7">
    <source>
        <dbReference type="ARBA" id="ARBA00022692"/>
    </source>
</evidence>
<keyword evidence="12" id="KW-0862">Zinc</keyword>
<proteinExistence type="inferred from homology"/>
<dbReference type="GO" id="GO:0036503">
    <property type="term" value="P:ERAD pathway"/>
    <property type="evidence" value="ECO:0007669"/>
    <property type="project" value="TreeGrafter"/>
</dbReference>
<evidence type="ECO:0000256" key="9">
    <source>
        <dbReference type="ARBA" id="ARBA00022771"/>
    </source>
</evidence>
<evidence type="ECO:0000313" key="19">
    <source>
        <dbReference type="EMBL" id="TIB97154.1"/>
    </source>
</evidence>
<keyword evidence="8" id="KW-0479">Metal-binding</keyword>
<dbReference type="InterPro" id="IPR013083">
    <property type="entry name" value="Znf_RING/FYVE/PHD"/>
</dbReference>
<evidence type="ECO:0000256" key="13">
    <source>
        <dbReference type="ARBA" id="ARBA00022989"/>
    </source>
</evidence>
<dbReference type="InterPro" id="IPR057992">
    <property type="entry name" value="TPR_SYVN1_N"/>
</dbReference>
<dbReference type="Gene3D" id="3.30.40.10">
    <property type="entry name" value="Zinc/RING finger domain, C3HC4 (zinc finger)"/>
    <property type="match status" value="1"/>
</dbReference>
<comment type="catalytic activity">
    <reaction evidence="1">
        <text>S-ubiquitinyl-[E2 ubiquitin-conjugating enzyme]-L-cysteine + [acceptor protein]-L-lysine = [E2 ubiquitin-conjugating enzyme]-L-cysteine + N(6)-ubiquitinyl-[acceptor protein]-L-lysine.</text>
        <dbReference type="EC" id="2.3.2.27"/>
    </reaction>
</comment>
<dbReference type="InterPro" id="IPR058051">
    <property type="entry name" value="Znf_RING_synoviolin"/>
</dbReference>
<gene>
    <name evidence="19" type="ORF">E3Q17_03507</name>
</gene>
<feature type="transmembrane region" description="Helical" evidence="17">
    <location>
        <begin position="45"/>
        <end position="65"/>
    </location>
</feature>
<feature type="transmembrane region" description="Helical" evidence="17">
    <location>
        <begin position="141"/>
        <end position="165"/>
    </location>
</feature>
<name>A0A4T0NJA0_9BASI</name>
<feature type="compositionally biased region" description="Basic and acidic residues" evidence="16">
    <location>
        <begin position="364"/>
        <end position="387"/>
    </location>
</feature>
<dbReference type="EMBL" id="SPRH01000051">
    <property type="protein sequence ID" value="TIB97154.1"/>
    <property type="molecule type" value="Genomic_DNA"/>
</dbReference>
<feature type="compositionally biased region" description="Low complexity" evidence="16">
    <location>
        <begin position="399"/>
        <end position="442"/>
    </location>
</feature>
<sequence length="583" mass="65801">MTKLILYGLITIASTLGVISSAFRSYSNFYAVAVYLSNSNGASLILGNFALFSGLCIGKIIQKLLFGELRTLETEHLYERSWYGFTEMILAMTMFRDEFDLFYGLMFGFLFFVKVFHWLSHDRMEYMVQYQNASNSIAVRLAIAYAGLLVTDFVLLSICVLDIYLNGVTMIILFASEYAILLADALTGSIRLAINLKDLRSGQAWEDKSLYILYVDIFADFLKLTIYTVFFSVMALSFGLPLNLIRDLVLTTRSFATRIKDLQRYKSASKNMDRLYKAATVEELDALSDKLCIICRDDLIHESLHQGPWPSGLDETPKKLPCSHIFHRHCLKSWLERQQTCPTWYALYFLLVTRTSVVPNAQNERSDRPNNGNENERPRTEPRREVQPEPATRTQPQPANTNENAQQSNANNSEQSSTNTGSRSTSNQTSQPSPRPSSSTNPFNTIQTHPMSHILNIPNVTLPIIRPESRALPSTYWRDVYRNAHPTTKTDIPSIVTNDGSTESLIAENVPLPPSPSTSEQETDRDIDRKLTSLLEAQSNINKAIGELVGMVKDSNKRERRSSDVGEADNTSSDAETKRARIN</sequence>
<dbReference type="InterPro" id="IPR050731">
    <property type="entry name" value="HRD1_E3_ubiq-ligases"/>
</dbReference>
<evidence type="ECO:0000256" key="12">
    <source>
        <dbReference type="ARBA" id="ARBA00022833"/>
    </source>
</evidence>
<dbReference type="Pfam" id="PF12678">
    <property type="entry name" value="zf-rbx1"/>
    <property type="match status" value="1"/>
</dbReference>
<evidence type="ECO:0000256" key="17">
    <source>
        <dbReference type="SAM" id="Phobius"/>
    </source>
</evidence>
<comment type="similarity">
    <text evidence="4">Belongs to the HRD1 family.</text>
</comment>
<dbReference type="SUPFAM" id="SSF57850">
    <property type="entry name" value="RING/U-box"/>
    <property type="match status" value="1"/>
</dbReference>
<accession>A0A4T0NJA0</accession>
<dbReference type="GO" id="GO:0008270">
    <property type="term" value="F:zinc ion binding"/>
    <property type="evidence" value="ECO:0007669"/>
    <property type="project" value="UniProtKB-KW"/>
</dbReference>
<comment type="subcellular location">
    <subcellularLocation>
        <location evidence="2">Endoplasmic reticulum membrane</location>
        <topology evidence="2">Multi-pass membrane protein</topology>
    </subcellularLocation>
</comment>
<evidence type="ECO:0000256" key="14">
    <source>
        <dbReference type="ARBA" id="ARBA00023136"/>
    </source>
</evidence>
<keyword evidence="13 17" id="KW-1133">Transmembrane helix</keyword>
<evidence type="ECO:0000256" key="10">
    <source>
        <dbReference type="ARBA" id="ARBA00022786"/>
    </source>
</evidence>
<feature type="transmembrane region" description="Helical" evidence="17">
    <location>
        <begin position="101"/>
        <end position="120"/>
    </location>
</feature>
<evidence type="ECO:0000256" key="3">
    <source>
        <dbReference type="ARBA" id="ARBA00004906"/>
    </source>
</evidence>
<comment type="pathway">
    <text evidence="3">Protein modification; protein ubiquitination.</text>
</comment>
<feature type="transmembrane region" description="Helical" evidence="17">
    <location>
        <begin position="211"/>
        <end position="240"/>
    </location>
</feature>
<keyword evidence="11" id="KW-0256">Endoplasmic reticulum</keyword>
<dbReference type="GO" id="GO:0061630">
    <property type="term" value="F:ubiquitin protein ligase activity"/>
    <property type="evidence" value="ECO:0007669"/>
    <property type="project" value="UniProtKB-EC"/>
</dbReference>
<feature type="transmembrane region" description="Helical" evidence="17">
    <location>
        <begin position="171"/>
        <end position="190"/>
    </location>
</feature>
<keyword evidence="9 15" id="KW-0863">Zinc-finger</keyword>
<dbReference type="CDD" id="cd16479">
    <property type="entry name" value="RING-H2_synoviolin"/>
    <property type="match status" value="1"/>
</dbReference>
<reference evidence="19 20" key="1">
    <citation type="submission" date="2019-03" db="EMBL/GenBank/DDBJ databases">
        <title>Sequencing 25 genomes of Wallemia mellicola.</title>
        <authorList>
            <person name="Gostincar C."/>
        </authorList>
    </citation>
    <scope>NUCLEOTIDE SEQUENCE [LARGE SCALE GENOMIC DNA]</scope>
    <source>
        <strain evidence="19 20">EXF-1262</strain>
    </source>
</reference>
<dbReference type="Pfam" id="PF25563">
    <property type="entry name" value="TPR_SYVN1_N"/>
    <property type="match status" value="1"/>
</dbReference>
<evidence type="ECO:0000256" key="2">
    <source>
        <dbReference type="ARBA" id="ARBA00004477"/>
    </source>
</evidence>
<evidence type="ECO:0000256" key="1">
    <source>
        <dbReference type="ARBA" id="ARBA00000900"/>
    </source>
</evidence>
<dbReference type="PANTHER" id="PTHR22763">
    <property type="entry name" value="RING ZINC FINGER PROTEIN"/>
    <property type="match status" value="1"/>
</dbReference>
<dbReference type="PROSITE" id="PS50089">
    <property type="entry name" value="ZF_RING_2"/>
    <property type="match status" value="1"/>
</dbReference>
<evidence type="ECO:0000256" key="5">
    <source>
        <dbReference type="ARBA" id="ARBA00012483"/>
    </source>
</evidence>
<dbReference type="SMART" id="SM00184">
    <property type="entry name" value="RING"/>
    <property type="match status" value="1"/>
</dbReference>
<evidence type="ECO:0000256" key="16">
    <source>
        <dbReference type="SAM" id="MobiDB-lite"/>
    </source>
</evidence>